<dbReference type="SUPFAM" id="SSF50199">
    <property type="entry name" value="Staphylococcal nuclease"/>
    <property type="match status" value="1"/>
</dbReference>
<organism evidence="2">
    <name type="scientific">viral metagenome</name>
    <dbReference type="NCBI Taxonomy" id="1070528"/>
    <lineage>
        <taxon>unclassified sequences</taxon>
        <taxon>metagenomes</taxon>
        <taxon>organismal metagenomes</taxon>
    </lineage>
</organism>
<reference evidence="2" key="1">
    <citation type="journal article" date="2020" name="Nature">
        <title>Giant virus diversity and host interactions through global metagenomics.</title>
        <authorList>
            <person name="Schulz F."/>
            <person name="Roux S."/>
            <person name="Paez-Espino D."/>
            <person name="Jungbluth S."/>
            <person name="Walsh D.A."/>
            <person name="Denef V.J."/>
            <person name="McMahon K.D."/>
            <person name="Konstantinidis K.T."/>
            <person name="Eloe-Fadrosh E.A."/>
            <person name="Kyrpides N.C."/>
            <person name="Woyke T."/>
        </authorList>
    </citation>
    <scope>NUCLEOTIDE SEQUENCE</scope>
    <source>
        <strain evidence="2">GVMAG-M-3300023184-88</strain>
    </source>
</reference>
<dbReference type="Pfam" id="PF00565">
    <property type="entry name" value="SNase"/>
    <property type="match status" value="1"/>
</dbReference>
<sequence length="166" mass="19286">MGCICEKSQPNDSVYEESTNENTPYYTYEHMKKPVKVLHVIDGDTLDIALYHEDIRRVYKHRVRLYGIDTPEKKPLKTNVNRDAEIAAAMKASEAMTKKLMENNNIVVALFYKPDKYGRLLCTLYDKQGNDINKWMIAEGHAVEYFGKTKKDFLEKSPQKTMENNI</sequence>
<feature type="domain" description="TNase-like" evidence="1">
    <location>
        <begin position="31"/>
        <end position="166"/>
    </location>
</feature>
<evidence type="ECO:0000259" key="1">
    <source>
        <dbReference type="PROSITE" id="PS50830"/>
    </source>
</evidence>
<protein>
    <recommendedName>
        <fullName evidence="1">TNase-like domain-containing protein</fullName>
    </recommendedName>
</protein>
<proteinExistence type="predicted"/>
<dbReference type="AlphaFoldDB" id="A0A6C0IIV8"/>
<dbReference type="PROSITE" id="PS50830">
    <property type="entry name" value="TNASE_3"/>
    <property type="match status" value="1"/>
</dbReference>
<dbReference type="SMART" id="SM00318">
    <property type="entry name" value="SNc"/>
    <property type="match status" value="1"/>
</dbReference>
<name>A0A6C0IIV8_9ZZZZ</name>
<dbReference type="Gene3D" id="2.40.50.90">
    <property type="match status" value="1"/>
</dbReference>
<dbReference type="InterPro" id="IPR035437">
    <property type="entry name" value="SNase_OB-fold_sf"/>
</dbReference>
<dbReference type="EMBL" id="MN740183">
    <property type="protein sequence ID" value="QHT92356.1"/>
    <property type="molecule type" value="Genomic_DNA"/>
</dbReference>
<dbReference type="InterPro" id="IPR016071">
    <property type="entry name" value="Staphylococal_nuclease_OB-fold"/>
</dbReference>
<evidence type="ECO:0000313" key="2">
    <source>
        <dbReference type="EMBL" id="QHT92356.1"/>
    </source>
</evidence>
<accession>A0A6C0IIV8</accession>